<evidence type="ECO:0000256" key="1">
    <source>
        <dbReference type="ARBA" id="ARBA00001933"/>
    </source>
</evidence>
<dbReference type="STRING" id="1150368.SAMN02927921_00417"/>
<keyword evidence="13" id="KW-0032">Aminotransferase</keyword>
<dbReference type="PANTHER" id="PTHR42743">
    <property type="entry name" value="AMINO-ACID AMINOTRANSFERASE"/>
    <property type="match status" value="1"/>
</dbReference>
<evidence type="ECO:0000313" key="14">
    <source>
        <dbReference type="Proteomes" id="UP000182248"/>
    </source>
</evidence>
<dbReference type="InterPro" id="IPR043132">
    <property type="entry name" value="BCAT-like_C"/>
</dbReference>
<dbReference type="Gene3D" id="3.30.470.10">
    <property type="match status" value="1"/>
</dbReference>
<dbReference type="AlphaFoldDB" id="A0A1K1M6H0"/>
<dbReference type="InterPro" id="IPR001544">
    <property type="entry name" value="Aminotrans_IV"/>
</dbReference>
<keyword evidence="14" id="KW-1185">Reference proteome</keyword>
<evidence type="ECO:0000256" key="9">
    <source>
        <dbReference type="ARBA" id="ARBA00048798"/>
    </source>
</evidence>
<dbReference type="OrthoDB" id="9805628at2"/>
<evidence type="ECO:0000313" key="13">
    <source>
        <dbReference type="EMBL" id="SFW18665.1"/>
    </source>
</evidence>
<comment type="catalytic activity">
    <reaction evidence="10">
        <text>L-leucine + 2-oxoglutarate = 4-methyl-2-oxopentanoate + L-glutamate</text>
        <dbReference type="Rhea" id="RHEA:18321"/>
        <dbReference type="ChEBI" id="CHEBI:16810"/>
        <dbReference type="ChEBI" id="CHEBI:17865"/>
        <dbReference type="ChEBI" id="CHEBI:29985"/>
        <dbReference type="ChEBI" id="CHEBI:57427"/>
        <dbReference type="EC" id="2.6.1.42"/>
    </reaction>
</comment>
<evidence type="ECO:0000256" key="2">
    <source>
        <dbReference type="ARBA" id="ARBA00004824"/>
    </source>
</evidence>
<proteinExistence type="inferred from homology"/>
<name>A0A1K1M6H0_9FLAO</name>
<reference evidence="13 14" key="1">
    <citation type="submission" date="2016-11" db="EMBL/GenBank/DDBJ databases">
        <authorList>
            <person name="Jaros S."/>
            <person name="Januszkiewicz K."/>
            <person name="Wedrychowicz H."/>
        </authorList>
    </citation>
    <scope>NUCLEOTIDE SEQUENCE [LARGE SCALE GENOMIC DNA]</scope>
    <source>
        <strain evidence="13 14">CGMCC 1.12145</strain>
    </source>
</reference>
<dbReference type="EMBL" id="FPJE01000002">
    <property type="protein sequence ID" value="SFW18665.1"/>
    <property type="molecule type" value="Genomic_DNA"/>
</dbReference>
<evidence type="ECO:0000256" key="3">
    <source>
        <dbReference type="ARBA" id="ARBA00004931"/>
    </source>
</evidence>
<sequence length="284" mass="32545">MINFNGEVRSSSENFLNHTNRGLRYGDALFETMRVVNSKIFFWEEHYLRLMASMRILRMDIPMNFTMEYLEQEILKTVGANEMDTRPVRVRMGVHRKDGGLYLPADRGVEYIIEVHELQSPFYTLSEAPYTVELFKDHWVNAGLLSTLKTNNRLVNVLAAIYAEENGYENGLLLNEKKNVVEAINGNIFLVKGQTIKTPPLEDGCINGILRKQLLKILSKLDSYTLEEQSVSPFELQKADELFITNTITGIRPVTNYRKKQFKADVSRDLLGKLNLHVRLGGPS</sequence>
<dbReference type="InterPro" id="IPR036038">
    <property type="entry name" value="Aminotransferase-like"/>
</dbReference>
<dbReference type="SUPFAM" id="SSF56752">
    <property type="entry name" value="D-aminoacid aminotransferase-like PLP-dependent enzymes"/>
    <property type="match status" value="1"/>
</dbReference>
<dbReference type="Pfam" id="PF01063">
    <property type="entry name" value="Aminotran_4"/>
    <property type="match status" value="1"/>
</dbReference>
<evidence type="ECO:0000256" key="12">
    <source>
        <dbReference type="RuleBase" id="RU004516"/>
    </source>
</evidence>
<comment type="pathway">
    <text evidence="2">Amino-acid biosynthesis; L-isoleucine biosynthesis; L-isoleucine from 2-oxobutanoate: step 4/4.</text>
</comment>
<dbReference type="InterPro" id="IPR018300">
    <property type="entry name" value="Aminotrans_IV_CS"/>
</dbReference>
<keyword evidence="13" id="KW-0808">Transferase</keyword>
<evidence type="ECO:0000256" key="4">
    <source>
        <dbReference type="ARBA" id="ARBA00005072"/>
    </source>
</evidence>
<comment type="pathway">
    <text evidence="4">Amino-acid biosynthesis; L-leucine biosynthesis; L-leucine from 3-methyl-2-oxobutanoate: step 4/4.</text>
</comment>
<dbReference type="FunFam" id="3.20.10.10:FF:000002">
    <property type="entry name" value="D-alanine aminotransferase"/>
    <property type="match status" value="1"/>
</dbReference>
<organism evidence="13 14">
    <name type="scientific">Sinomicrobium oceani</name>
    <dbReference type="NCBI Taxonomy" id="1150368"/>
    <lineage>
        <taxon>Bacteria</taxon>
        <taxon>Pseudomonadati</taxon>
        <taxon>Bacteroidota</taxon>
        <taxon>Flavobacteriia</taxon>
        <taxon>Flavobacteriales</taxon>
        <taxon>Flavobacteriaceae</taxon>
        <taxon>Sinomicrobium</taxon>
    </lineage>
</organism>
<evidence type="ECO:0000256" key="8">
    <source>
        <dbReference type="ARBA" id="ARBA00048212"/>
    </source>
</evidence>
<dbReference type="InterPro" id="IPR043131">
    <property type="entry name" value="BCAT-like_N"/>
</dbReference>
<dbReference type="PROSITE" id="PS00770">
    <property type="entry name" value="AA_TRANSFER_CLASS_4"/>
    <property type="match status" value="1"/>
</dbReference>
<keyword evidence="7 12" id="KW-0663">Pyridoxal phosphate</keyword>
<dbReference type="GO" id="GO:0046394">
    <property type="term" value="P:carboxylic acid biosynthetic process"/>
    <property type="evidence" value="ECO:0007669"/>
    <property type="project" value="UniProtKB-ARBA"/>
</dbReference>
<dbReference type="EC" id="2.6.1.42" evidence="6"/>
<protein>
    <recommendedName>
        <fullName evidence="6">branched-chain-amino-acid transaminase</fullName>
        <ecNumber evidence="6">2.6.1.42</ecNumber>
    </recommendedName>
</protein>
<dbReference type="Gene3D" id="3.20.10.10">
    <property type="entry name" value="D-amino Acid Aminotransferase, subunit A, domain 2"/>
    <property type="match status" value="1"/>
</dbReference>
<dbReference type="CDD" id="cd00449">
    <property type="entry name" value="PLPDE_IV"/>
    <property type="match status" value="1"/>
</dbReference>
<dbReference type="Proteomes" id="UP000182248">
    <property type="component" value="Unassembled WGS sequence"/>
</dbReference>
<dbReference type="GO" id="GO:0004084">
    <property type="term" value="F:branched-chain-amino-acid transaminase activity"/>
    <property type="evidence" value="ECO:0007669"/>
    <property type="project" value="UniProtKB-EC"/>
</dbReference>
<accession>A0A1K1M6H0</accession>
<comment type="catalytic activity">
    <reaction evidence="8">
        <text>L-valine + 2-oxoglutarate = 3-methyl-2-oxobutanoate + L-glutamate</text>
        <dbReference type="Rhea" id="RHEA:24813"/>
        <dbReference type="ChEBI" id="CHEBI:11851"/>
        <dbReference type="ChEBI" id="CHEBI:16810"/>
        <dbReference type="ChEBI" id="CHEBI:29985"/>
        <dbReference type="ChEBI" id="CHEBI:57762"/>
        <dbReference type="EC" id="2.6.1.42"/>
    </reaction>
</comment>
<evidence type="ECO:0000256" key="7">
    <source>
        <dbReference type="ARBA" id="ARBA00022898"/>
    </source>
</evidence>
<gene>
    <name evidence="13" type="ORF">SAMN02927921_00417</name>
</gene>
<comment type="catalytic activity">
    <reaction evidence="9">
        <text>L-isoleucine + 2-oxoglutarate = (S)-3-methyl-2-oxopentanoate + L-glutamate</text>
        <dbReference type="Rhea" id="RHEA:24801"/>
        <dbReference type="ChEBI" id="CHEBI:16810"/>
        <dbReference type="ChEBI" id="CHEBI:29985"/>
        <dbReference type="ChEBI" id="CHEBI:35146"/>
        <dbReference type="ChEBI" id="CHEBI:58045"/>
        <dbReference type="EC" id="2.6.1.42"/>
    </reaction>
</comment>
<dbReference type="PANTHER" id="PTHR42743:SF11">
    <property type="entry name" value="AMINODEOXYCHORISMATE LYASE"/>
    <property type="match status" value="1"/>
</dbReference>
<evidence type="ECO:0000256" key="10">
    <source>
        <dbReference type="ARBA" id="ARBA00049229"/>
    </source>
</evidence>
<dbReference type="InterPro" id="IPR050571">
    <property type="entry name" value="Class-IV_PLP-Dep_Aminotrnsfr"/>
</dbReference>
<evidence type="ECO:0000256" key="11">
    <source>
        <dbReference type="RuleBase" id="RU004106"/>
    </source>
</evidence>
<comment type="cofactor">
    <cofactor evidence="1 12">
        <name>pyridoxal 5'-phosphate</name>
        <dbReference type="ChEBI" id="CHEBI:597326"/>
    </cofactor>
</comment>
<dbReference type="GO" id="GO:0008652">
    <property type="term" value="P:amino acid biosynthetic process"/>
    <property type="evidence" value="ECO:0007669"/>
    <property type="project" value="UniProtKB-ARBA"/>
</dbReference>
<dbReference type="RefSeq" id="WP_072315717.1">
    <property type="nucleotide sequence ID" value="NZ_FPJE01000002.1"/>
</dbReference>
<evidence type="ECO:0000256" key="5">
    <source>
        <dbReference type="ARBA" id="ARBA00009320"/>
    </source>
</evidence>
<evidence type="ECO:0000256" key="6">
    <source>
        <dbReference type="ARBA" id="ARBA00013053"/>
    </source>
</evidence>
<comment type="similarity">
    <text evidence="5 11">Belongs to the class-IV pyridoxal-phosphate-dependent aminotransferase family.</text>
</comment>
<comment type="pathway">
    <text evidence="3">Amino-acid biosynthesis; L-valine biosynthesis; L-valine from pyruvate: step 4/4.</text>
</comment>